<dbReference type="PANTHER" id="PTHR28574:SF1">
    <property type="entry name" value="RIKEN CDNA 6820408C15 GENE"/>
    <property type="match status" value="1"/>
</dbReference>
<proteinExistence type="predicted"/>
<dbReference type="Pfam" id="PF15397">
    <property type="entry name" value="DUF4618"/>
    <property type="match status" value="1"/>
</dbReference>
<evidence type="ECO:0000256" key="1">
    <source>
        <dbReference type="SAM" id="MobiDB-lite"/>
    </source>
</evidence>
<organism evidence="2 3">
    <name type="scientific">Buceros rhinoceros silvestris</name>
    <dbReference type="NCBI Taxonomy" id="175836"/>
    <lineage>
        <taxon>Eukaryota</taxon>
        <taxon>Metazoa</taxon>
        <taxon>Chordata</taxon>
        <taxon>Craniata</taxon>
        <taxon>Vertebrata</taxon>
        <taxon>Euteleostomi</taxon>
        <taxon>Archelosauria</taxon>
        <taxon>Archosauria</taxon>
        <taxon>Dinosauria</taxon>
        <taxon>Saurischia</taxon>
        <taxon>Theropoda</taxon>
        <taxon>Coelurosauria</taxon>
        <taxon>Aves</taxon>
        <taxon>Neognathae</taxon>
        <taxon>Neoaves</taxon>
        <taxon>Telluraves</taxon>
        <taxon>Coraciimorphae</taxon>
        <taxon>Bucerotiformes</taxon>
        <taxon>Bucerotidae</taxon>
        <taxon>Buceros</taxon>
    </lineage>
</organism>
<dbReference type="Proteomes" id="UP000054064">
    <property type="component" value="Unassembled WGS sequence"/>
</dbReference>
<sequence>WQRVKAVVQTRNQSRLDAARAELQEMEKTMEKDLGKLQQQLDEVTTKVRALQDELRALRGSTELDKAEEMGQARLEELEEEVRAAQGAPLQKVVKELLLPQDGLKWMVMNNHVLRREIRRQREIIRDLEEEIGDLKSSIQALRQSARDPGEPVSADVLLHRAK</sequence>
<dbReference type="AlphaFoldDB" id="A0A091HD92"/>
<keyword evidence="3" id="KW-1185">Reference proteome</keyword>
<evidence type="ECO:0000313" key="2">
    <source>
        <dbReference type="EMBL" id="KFO92680.1"/>
    </source>
</evidence>
<feature type="region of interest" description="Disordered" evidence="1">
    <location>
        <begin position="143"/>
        <end position="163"/>
    </location>
</feature>
<accession>A0A091HD92</accession>
<feature type="non-terminal residue" evidence="2">
    <location>
        <position position="163"/>
    </location>
</feature>
<evidence type="ECO:0000313" key="3">
    <source>
        <dbReference type="Proteomes" id="UP000054064"/>
    </source>
</evidence>
<name>A0A091HD92_BUCRH</name>
<dbReference type="EMBL" id="KL530728">
    <property type="protein sequence ID" value="KFO92680.1"/>
    <property type="molecule type" value="Genomic_DNA"/>
</dbReference>
<dbReference type="PANTHER" id="PTHR28574">
    <property type="entry name" value="RIKEN CDNA 6820408C15"/>
    <property type="match status" value="1"/>
</dbReference>
<reference evidence="2 3" key="1">
    <citation type="submission" date="2014-04" db="EMBL/GenBank/DDBJ databases">
        <title>Genome evolution of avian class.</title>
        <authorList>
            <person name="Zhang G."/>
            <person name="Li C."/>
        </authorList>
    </citation>
    <scope>NUCLEOTIDE SEQUENCE [LARGE SCALE GENOMIC DNA]</scope>
    <source>
        <strain evidence="2">BGI_N320</strain>
    </source>
</reference>
<gene>
    <name evidence="2" type="ORF">N320_09901</name>
</gene>
<protein>
    <submittedName>
        <fullName evidence="2">Uncharacterized protein</fullName>
    </submittedName>
</protein>
<feature type="non-terminal residue" evidence="2">
    <location>
        <position position="1"/>
    </location>
</feature>
<dbReference type="InterPro" id="IPR029236">
    <property type="entry name" value="DUF4618"/>
</dbReference>